<name>A0A2S4NA01_9FLAO</name>
<dbReference type="AlphaFoldDB" id="A0A2S4NA01"/>
<reference evidence="2 3" key="1">
    <citation type="submission" date="2018-01" db="EMBL/GenBank/DDBJ databases">
        <title>Genomic Encyclopedia of Type Strains, Phase I: the one thousand microbial genomes (KMG-I) project.</title>
        <authorList>
            <person name="Goeker M."/>
        </authorList>
    </citation>
    <scope>NUCLEOTIDE SEQUENCE [LARGE SCALE GENOMIC DNA]</scope>
    <source>
        <strain evidence="2 3">DSM 17960</strain>
    </source>
</reference>
<evidence type="ECO:0000256" key="1">
    <source>
        <dbReference type="SAM" id="SignalP"/>
    </source>
</evidence>
<protein>
    <recommendedName>
        <fullName evidence="4">Lipoprotein</fullName>
    </recommendedName>
</protein>
<gene>
    <name evidence="2" type="ORF">Q361_10311</name>
</gene>
<dbReference type="Proteomes" id="UP000237056">
    <property type="component" value="Unassembled WGS sequence"/>
</dbReference>
<evidence type="ECO:0008006" key="4">
    <source>
        <dbReference type="Google" id="ProtNLM"/>
    </source>
</evidence>
<dbReference type="RefSeq" id="WP_103725168.1">
    <property type="nucleotide sequence ID" value="NZ_PQNY01000003.1"/>
</dbReference>
<organism evidence="2 3">
    <name type="scientific">Flavobacterium croceum DSM 17960</name>
    <dbReference type="NCBI Taxonomy" id="1121886"/>
    <lineage>
        <taxon>Bacteria</taxon>
        <taxon>Pseudomonadati</taxon>
        <taxon>Bacteroidota</taxon>
        <taxon>Flavobacteriia</taxon>
        <taxon>Flavobacteriales</taxon>
        <taxon>Flavobacteriaceae</taxon>
        <taxon>Flavobacterium</taxon>
    </lineage>
</organism>
<feature type="chain" id="PRO_5015758374" description="Lipoprotein" evidence="1">
    <location>
        <begin position="21"/>
        <end position="247"/>
    </location>
</feature>
<dbReference type="PROSITE" id="PS51257">
    <property type="entry name" value="PROKAR_LIPOPROTEIN"/>
    <property type="match status" value="1"/>
</dbReference>
<comment type="caution">
    <text evidence="2">The sequence shown here is derived from an EMBL/GenBank/DDBJ whole genome shotgun (WGS) entry which is preliminary data.</text>
</comment>
<evidence type="ECO:0000313" key="2">
    <source>
        <dbReference type="EMBL" id="POS02505.1"/>
    </source>
</evidence>
<keyword evidence="3" id="KW-1185">Reference proteome</keyword>
<proteinExistence type="predicted"/>
<accession>A0A2S4NA01</accession>
<evidence type="ECO:0000313" key="3">
    <source>
        <dbReference type="Proteomes" id="UP000237056"/>
    </source>
</evidence>
<feature type="signal peptide" evidence="1">
    <location>
        <begin position="1"/>
        <end position="20"/>
    </location>
</feature>
<sequence length="247" mass="28000">MKKLHLLGLLIFALSLGSCTFTENIYINDDGTGKFSLDMDGSSILAMVPEDSLKNEKSVDTTIYFKDIIKEKQDSISKLSAQEQAKFKKMENFVMNMKMNAAQKQMLFSLSTNFKNVSELGDAFSTMGALKDSKKDKSNNPMGSMLGGLGNNDNQINYTYDGKKFTRKGIANKAKETKDKTSEEESMQMILESSTYVVKYHFPKAVKKVSNDKAQFSEDRKTITIEYPFTEYKDTPEKLNFEVEFQK</sequence>
<dbReference type="OrthoDB" id="978531at2"/>
<keyword evidence="1" id="KW-0732">Signal</keyword>
<dbReference type="EMBL" id="PQNY01000003">
    <property type="protein sequence ID" value="POS02505.1"/>
    <property type="molecule type" value="Genomic_DNA"/>
</dbReference>